<accession>A0A0M4U150</accession>
<dbReference type="InterPro" id="IPR011051">
    <property type="entry name" value="RmlC_Cupin_sf"/>
</dbReference>
<dbReference type="Gene3D" id="2.60.120.10">
    <property type="entry name" value="Jelly Rolls"/>
    <property type="match status" value="1"/>
</dbReference>
<protein>
    <submittedName>
        <fullName evidence="2">Cupin</fullName>
    </submittedName>
</protein>
<keyword evidence="3" id="KW-1185">Reference proteome</keyword>
<dbReference type="OrthoDB" id="9799612at2"/>
<proteinExistence type="predicted"/>
<evidence type="ECO:0000256" key="1">
    <source>
        <dbReference type="SAM" id="MobiDB-lite"/>
    </source>
</evidence>
<dbReference type="RefSeq" id="WP_062298239.1">
    <property type="nucleotide sequence ID" value="NZ_CP012036.1"/>
</dbReference>
<dbReference type="Proteomes" id="UP000062645">
    <property type="component" value="Chromosome"/>
</dbReference>
<dbReference type="KEGG" id="npz:ACX27_08800"/>
<evidence type="ECO:0000313" key="2">
    <source>
        <dbReference type="EMBL" id="ALF56314.1"/>
    </source>
</evidence>
<dbReference type="CDD" id="cd07009">
    <property type="entry name" value="cupin_BLL0285-like"/>
    <property type="match status" value="1"/>
</dbReference>
<dbReference type="SUPFAM" id="SSF51182">
    <property type="entry name" value="RmlC-like cupins"/>
    <property type="match status" value="1"/>
</dbReference>
<organism evidence="2 3">
    <name type="scientific">Nostoc piscinale CENA21</name>
    <dbReference type="NCBI Taxonomy" id="224013"/>
    <lineage>
        <taxon>Bacteria</taxon>
        <taxon>Bacillati</taxon>
        <taxon>Cyanobacteriota</taxon>
        <taxon>Cyanophyceae</taxon>
        <taxon>Nostocales</taxon>
        <taxon>Nostocaceae</taxon>
        <taxon>Nostoc</taxon>
    </lineage>
</organism>
<dbReference type="STRING" id="224013.ACX27_08800"/>
<reference evidence="3" key="1">
    <citation type="submission" date="2015-07" db="EMBL/GenBank/DDBJ databases">
        <title>Genome Of Nitrogen-Fixing Cyanobacterium Nostoc piscinale CENA21 From Solimoes/Amazon River Floodplain Sediments And Comparative Genomics To Uncover Biosynthetic Natural Products Potential.</title>
        <authorList>
            <person name="Leao T.F."/>
            <person name="Leao P.N."/>
            <person name="Guimaraes P.I."/>
            <person name="de Melo A.G.C."/>
            <person name="Ramos R.T.J."/>
            <person name="Silva A."/>
            <person name="Fiore M.F."/>
            <person name="Schneider M.P.C."/>
        </authorList>
    </citation>
    <scope>NUCLEOTIDE SEQUENCE [LARGE SCALE GENOMIC DNA]</scope>
    <source>
        <strain evidence="3">CENA21</strain>
    </source>
</reference>
<name>A0A0M4U150_9NOSO</name>
<dbReference type="PATRIC" id="fig|224013.5.peg.2138"/>
<gene>
    <name evidence="2" type="ORF">ACX27_08800</name>
</gene>
<reference evidence="2 3" key="2">
    <citation type="journal article" date="2016" name="Genome Announc.">
        <title>Draft Genome Sequence of the N2-Fixing Cyanobacterium Nostoc piscinale CENA21, Isolated from the Brazilian Amazon Floodplain.</title>
        <authorList>
            <person name="Leao T."/>
            <person name="Guimaraes P.I."/>
            <person name="de Melo A.G."/>
            <person name="Ramos R.T."/>
            <person name="Leao P.N."/>
            <person name="Silva A."/>
            <person name="Fiore M.F."/>
            <person name="Schneider M.P."/>
        </authorList>
    </citation>
    <scope>NUCLEOTIDE SEQUENCE [LARGE SCALE GENOMIC DNA]</scope>
    <source>
        <strain evidence="2 3">CENA21</strain>
    </source>
</reference>
<dbReference type="EMBL" id="CP012036">
    <property type="protein sequence ID" value="ALF56314.1"/>
    <property type="molecule type" value="Genomic_DNA"/>
</dbReference>
<evidence type="ECO:0000313" key="3">
    <source>
        <dbReference type="Proteomes" id="UP000062645"/>
    </source>
</evidence>
<dbReference type="AlphaFoldDB" id="A0A0M4U150"/>
<dbReference type="InterPro" id="IPR014710">
    <property type="entry name" value="RmlC-like_jellyroll"/>
</dbReference>
<sequence length="146" mass="16441">MQNNQSQKPTLDYWYVWTDENGVSHQSRRQIEDFVQQGVTPDTSPQWMSKLKQSGATISYTVLPVGWVGEWHENPKPQWVVPLSGRWFVETMDGQRVEMGAGDISFGGDQGTEEDEQGHKGHLSGTVGDVPAVLMMVQFDEKPSMD</sequence>
<feature type="region of interest" description="Disordered" evidence="1">
    <location>
        <begin position="104"/>
        <end position="126"/>
    </location>
</feature>